<protein>
    <submittedName>
        <fullName evidence="1">Uncharacterized protein</fullName>
    </submittedName>
</protein>
<dbReference type="Proteomes" id="UP001190700">
    <property type="component" value="Unassembled WGS sequence"/>
</dbReference>
<comment type="caution">
    <text evidence="1">The sequence shown here is derived from an EMBL/GenBank/DDBJ whole genome shotgun (WGS) entry which is preliminary data.</text>
</comment>
<evidence type="ECO:0000313" key="1">
    <source>
        <dbReference type="EMBL" id="KAK3242946.1"/>
    </source>
</evidence>
<dbReference type="AlphaFoldDB" id="A0AAE0EW87"/>
<sequence>MHGFSEGRYPIISWMDFDEDEIVHLWDIDSPEEENGIPAKMFDSVVANVKGIMASRAESFAGTSAASTSAAVAAE</sequence>
<organism evidence="1 2">
    <name type="scientific">Cymbomonas tetramitiformis</name>
    <dbReference type="NCBI Taxonomy" id="36881"/>
    <lineage>
        <taxon>Eukaryota</taxon>
        <taxon>Viridiplantae</taxon>
        <taxon>Chlorophyta</taxon>
        <taxon>Pyramimonadophyceae</taxon>
        <taxon>Pyramimonadales</taxon>
        <taxon>Pyramimonadaceae</taxon>
        <taxon>Cymbomonas</taxon>
    </lineage>
</organism>
<gene>
    <name evidence="1" type="ORF">CYMTET_47375</name>
</gene>
<evidence type="ECO:0000313" key="2">
    <source>
        <dbReference type="Proteomes" id="UP001190700"/>
    </source>
</evidence>
<proteinExistence type="predicted"/>
<name>A0AAE0EW87_9CHLO</name>
<keyword evidence="2" id="KW-1185">Reference proteome</keyword>
<dbReference type="EMBL" id="LGRX02033100">
    <property type="protein sequence ID" value="KAK3242946.1"/>
    <property type="molecule type" value="Genomic_DNA"/>
</dbReference>
<accession>A0AAE0EW87</accession>
<reference evidence="1 2" key="1">
    <citation type="journal article" date="2015" name="Genome Biol. Evol.">
        <title>Comparative Genomics of a Bacterivorous Green Alga Reveals Evolutionary Causalities and Consequences of Phago-Mixotrophic Mode of Nutrition.</title>
        <authorList>
            <person name="Burns J.A."/>
            <person name="Paasch A."/>
            <person name="Narechania A."/>
            <person name="Kim E."/>
        </authorList>
    </citation>
    <scope>NUCLEOTIDE SEQUENCE [LARGE SCALE GENOMIC DNA]</scope>
    <source>
        <strain evidence="1 2">PLY_AMNH</strain>
    </source>
</reference>